<feature type="transmembrane region" description="Helical" evidence="1">
    <location>
        <begin position="67"/>
        <end position="85"/>
    </location>
</feature>
<organism evidence="2 3">
    <name type="scientific">Halobium palmae</name>
    <dbReference type="NCBI Taxonomy" id="1776492"/>
    <lineage>
        <taxon>Archaea</taxon>
        <taxon>Methanobacteriati</taxon>
        <taxon>Methanobacteriota</taxon>
        <taxon>Stenosarchaea group</taxon>
        <taxon>Halobacteria</taxon>
        <taxon>Halobacteriales</taxon>
        <taxon>Haloferacaceae</taxon>
        <taxon>Halobium</taxon>
    </lineage>
</organism>
<keyword evidence="1" id="KW-1133">Transmembrane helix</keyword>
<keyword evidence="1" id="KW-0472">Membrane</keyword>
<sequence>MDENPGLSDQYRTASPWPIFVAFGFVIAEVGVLFGFFSIAVGGILLFCGSLSGLVHEAGYASTPWRTLAALSVLFLVIGGALATTEVAAMRGYAIVAAALILLVGSVVGELLVTDGPTPV</sequence>
<dbReference type="EMBL" id="JBHSWU010000211">
    <property type="protein sequence ID" value="MFC6724549.1"/>
    <property type="molecule type" value="Genomic_DNA"/>
</dbReference>
<reference evidence="2 3" key="1">
    <citation type="journal article" date="2019" name="Int. J. Syst. Evol. Microbiol.">
        <title>The Global Catalogue of Microorganisms (GCM) 10K type strain sequencing project: providing services to taxonomists for standard genome sequencing and annotation.</title>
        <authorList>
            <consortium name="The Broad Institute Genomics Platform"/>
            <consortium name="The Broad Institute Genome Sequencing Center for Infectious Disease"/>
            <person name="Wu L."/>
            <person name="Ma J."/>
        </authorList>
    </citation>
    <scope>NUCLEOTIDE SEQUENCE [LARGE SCALE GENOMIC DNA]</scope>
    <source>
        <strain evidence="2 3">NBRC 111368</strain>
    </source>
</reference>
<protein>
    <submittedName>
        <fullName evidence="2">Cox cluster protein</fullName>
    </submittedName>
</protein>
<dbReference type="AlphaFoldDB" id="A0ABD5RZ74"/>
<evidence type="ECO:0000313" key="3">
    <source>
        <dbReference type="Proteomes" id="UP001596328"/>
    </source>
</evidence>
<feature type="transmembrane region" description="Helical" evidence="1">
    <location>
        <begin position="92"/>
        <end position="113"/>
    </location>
</feature>
<accession>A0ABD5RZ74</accession>
<dbReference type="Pfam" id="PF24396">
    <property type="entry name" value="DUF7541"/>
    <property type="match status" value="1"/>
</dbReference>
<gene>
    <name evidence="2" type="ORF">ACFQE1_09215</name>
</gene>
<keyword evidence="1" id="KW-0812">Transmembrane</keyword>
<dbReference type="InterPro" id="IPR055963">
    <property type="entry name" value="DUF7541"/>
</dbReference>
<evidence type="ECO:0000313" key="2">
    <source>
        <dbReference type="EMBL" id="MFC6724549.1"/>
    </source>
</evidence>
<comment type="caution">
    <text evidence="2">The sequence shown here is derived from an EMBL/GenBank/DDBJ whole genome shotgun (WGS) entry which is preliminary data.</text>
</comment>
<dbReference type="Proteomes" id="UP001596328">
    <property type="component" value="Unassembled WGS sequence"/>
</dbReference>
<keyword evidence="3" id="KW-1185">Reference proteome</keyword>
<evidence type="ECO:0000256" key="1">
    <source>
        <dbReference type="SAM" id="Phobius"/>
    </source>
</evidence>
<feature type="transmembrane region" description="Helical" evidence="1">
    <location>
        <begin position="20"/>
        <end position="47"/>
    </location>
</feature>
<proteinExistence type="predicted"/>
<name>A0ABD5RZ74_9EURY</name>